<feature type="compositionally biased region" description="Low complexity" evidence="6">
    <location>
        <begin position="297"/>
        <end position="339"/>
    </location>
</feature>
<feature type="region of interest" description="Disordered" evidence="6">
    <location>
        <begin position="561"/>
        <end position="603"/>
    </location>
</feature>
<dbReference type="InterPro" id="IPR001611">
    <property type="entry name" value="Leu-rich_rpt"/>
</dbReference>
<protein>
    <recommendedName>
        <fullName evidence="9">Dynein assembly factor 1, axonemal homolog</fullName>
    </recommendedName>
</protein>
<name>A0A9W6BQ86_9CHLO</name>
<evidence type="ECO:0000256" key="4">
    <source>
        <dbReference type="ARBA" id="ARBA00023069"/>
    </source>
</evidence>
<keyword evidence="2" id="KW-0433">Leucine-rich repeat</keyword>
<dbReference type="InterPro" id="IPR032675">
    <property type="entry name" value="LRR_dom_sf"/>
</dbReference>
<dbReference type="Proteomes" id="UP001165080">
    <property type="component" value="Unassembled WGS sequence"/>
</dbReference>
<dbReference type="GO" id="GO:0005930">
    <property type="term" value="C:axoneme"/>
    <property type="evidence" value="ECO:0007669"/>
    <property type="project" value="UniProtKB-SubCell"/>
</dbReference>
<feature type="compositionally biased region" description="Low complexity" evidence="6">
    <location>
        <begin position="951"/>
        <end position="964"/>
    </location>
</feature>
<dbReference type="PANTHER" id="PTHR45973">
    <property type="entry name" value="PROTEIN PHOSPHATASE 1 REGULATORY SUBUNIT SDS22-RELATED"/>
    <property type="match status" value="1"/>
</dbReference>
<feature type="region of interest" description="Disordered" evidence="6">
    <location>
        <begin position="826"/>
        <end position="863"/>
    </location>
</feature>
<organism evidence="7 8">
    <name type="scientific">Pleodorina starrii</name>
    <dbReference type="NCBI Taxonomy" id="330485"/>
    <lineage>
        <taxon>Eukaryota</taxon>
        <taxon>Viridiplantae</taxon>
        <taxon>Chlorophyta</taxon>
        <taxon>core chlorophytes</taxon>
        <taxon>Chlorophyceae</taxon>
        <taxon>CS clade</taxon>
        <taxon>Chlamydomonadales</taxon>
        <taxon>Volvocaceae</taxon>
        <taxon>Pleodorina</taxon>
    </lineage>
</organism>
<feature type="compositionally biased region" description="Low complexity" evidence="6">
    <location>
        <begin position="742"/>
        <end position="752"/>
    </location>
</feature>
<evidence type="ECO:0000256" key="1">
    <source>
        <dbReference type="ARBA" id="ARBA00004430"/>
    </source>
</evidence>
<evidence type="ECO:0000256" key="6">
    <source>
        <dbReference type="SAM" id="MobiDB-lite"/>
    </source>
</evidence>
<feature type="region of interest" description="Disordered" evidence="6">
    <location>
        <begin position="1122"/>
        <end position="1144"/>
    </location>
</feature>
<feature type="compositionally biased region" description="Gly residues" evidence="6">
    <location>
        <begin position="838"/>
        <end position="860"/>
    </location>
</feature>
<proteinExistence type="predicted"/>
<reference evidence="7 8" key="1">
    <citation type="journal article" date="2023" name="Commun. Biol.">
        <title>Reorganization of the ancestral sex-determining regions during the evolution of trioecy in Pleodorina starrii.</title>
        <authorList>
            <person name="Takahashi K."/>
            <person name="Suzuki S."/>
            <person name="Kawai-Toyooka H."/>
            <person name="Yamamoto K."/>
            <person name="Hamaji T."/>
            <person name="Ootsuki R."/>
            <person name="Yamaguchi H."/>
            <person name="Kawachi M."/>
            <person name="Higashiyama T."/>
            <person name="Nozaki H."/>
        </authorList>
    </citation>
    <scope>NUCLEOTIDE SEQUENCE [LARGE SCALE GENOMIC DNA]</scope>
    <source>
        <strain evidence="7 8">NIES-4479</strain>
    </source>
</reference>
<feature type="compositionally biased region" description="Basic and acidic residues" evidence="6">
    <location>
        <begin position="248"/>
        <end position="261"/>
    </location>
</feature>
<feature type="region of interest" description="Disordered" evidence="6">
    <location>
        <begin position="910"/>
        <end position="1100"/>
    </location>
</feature>
<gene>
    <name evidence="7" type="primary">PLEST009913</name>
    <name evidence="7" type="ORF">PLESTB_001029300</name>
</gene>
<dbReference type="Gene3D" id="3.80.10.10">
    <property type="entry name" value="Ribonuclease Inhibitor"/>
    <property type="match status" value="2"/>
</dbReference>
<feature type="region of interest" description="Disordered" evidence="6">
    <location>
        <begin position="1171"/>
        <end position="1205"/>
    </location>
</feature>
<keyword evidence="4" id="KW-0969">Cilium</keyword>
<dbReference type="SUPFAM" id="SSF52075">
    <property type="entry name" value="Outer arm dynein light chain 1"/>
    <property type="match status" value="1"/>
</dbReference>
<feature type="region of interest" description="Disordered" evidence="6">
    <location>
        <begin position="248"/>
        <end position="275"/>
    </location>
</feature>
<keyword evidence="8" id="KW-1185">Reference proteome</keyword>
<dbReference type="PANTHER" id="PTHR45973:SF9">
    <property type="entry name" value="LEUCINE-RICH REPEAT-CONTAINING PROTEIN 46"/>
    <property type="match status" value="1"/>
</dbReference>
<keyword evidence="5" id="KW-0966">Cell projection</keyword>
<evidence type="ECO:0008006" key="9">
    <source>
        <dbReference type="Google" id="ProtNLM"/>
    </source>
</evidence>
<sequence>MGFQLTPESLRKLCRDLKLYTSCPELNDVLHLQCKGITRLENLDAYTGLKTLYLEQNVISEIENLDNLVNLRCLYLGKNMIYSTLGLQALTNLETLDLAENVIATITDLSKLPLLRTLNISGNRLHTVDDIRDLAACSQLQSLDMASNRLEATEAIDFVMTLPLLYLRLQGNPAVSNYTHYRKTLLARMPALNYLDDSPVFPKDRRLAAAFVEGGGIEAERAMRETIRREEEATREAHRRAFDEMVERARQQPPEPHDPMRFRAVPPGESDSDEEGLPALYRRRNRAASAAAAAAAASSSQAGPSDAAAAAANGGSEANGHVATQEPAPAHQAAAPGLADGRDSDGVGAAAADAAASDANGAVPAAESATVEAATLPTHGSLIVRLEEELRDLAASATAQEPAASTAGGAVPGGAGAGEGGIGGGGGVLLQASLARLHAGISNMSNAAQPQLPAQPMGGGPGAPLARLDFREELRERAIARAAARAELASAMTAAAAAGGGGGGADGALSTSAAAAGAAGGAAGPSSLRGASHPPRASRPVWRTPDYQRLWSMAVQLGEAQEQAQAQAGQEEPQQQDAGGEPELEAAAAAGATAPSSSSGAAGGLLRLQEPRLLRYVAAPGGSAAAGDGGRGGRQSEEALAAAGLAAPPHLLVSLDLLAAPEAPTPDEAQSIADSAMGYDRIQRGGAGGGGLLHGGRDADLDSARSRGEHVSDLDLRTADLDLDSARGALVRPGGLGDIDSARSYSRPASSRGDPDDEDEEVAEEGPAVEVEEEGGGEEVPPDGERLLEEDDVDLELLAAAAAAAAAAPGDSRDLYERYSVTAYGRGDTSHLRQRRNSGGGGGASSSGRQGGLGSGGGSGLAATVVAGSPLRRGSSAMADLQAADRYSYDSASAVHGMFYAGAADATTAASGDSVSAAGSDDGAVHSQGAGPEAPDHPSHYLSPPHARTSAAGIAAAESAAAAAGGAGLAAPPQDLQRRDLGDSPHMRPGGGAGPAAAGAPASPSYGRRSVELPSHVHPGHGQVHWSLRRTDTANRMMDPTESSEGGGDGGAASGSGHVPQQPLRQYDSDVELALAAAAASTEGQYDSDDDGGGDVVVADPTELLQRARSILSAEAGAVAAGGAAAGGGGASGAAPRNGTATPADLYHQLAGQLQDPDTLAAARQAVLGSLAPASGTSGSAPPPPGNGSGGGTAGGQLTDLYELD</sequence>
<feature type="compositionally biased region" description="Gly residues" evidence="6">
    <location>
        <begin position="1045"/>
        <end position="1054"/>
    </location>
</feature>
<feature type="compositionally biased region" description="Low complexity" evidence="6">
    <location>
        <begin position="1171"/>
        <end position="1180"/>
    </location>
</feature>
<feature type="compositionally biased region" description="Acidic residues" evidence="6">
    <location>
        <begin position="770"/>
        <end position="785"/>
    </location>
</feature>
<feature type="compositionally biased region" description="Basic and acidic residues" evidence="6">
    <location>
        <begin position="695"/>
        <end position="710"/>
    </location>
</feature>
<dbReference type="FunFam" id="3.80.10.10:FF:001343">
    <property type="entry name" value="Dynein assembly factor 1"/>
    <property type="match status" value="1"/>
</dbReference>
<evidence type="ECO:0000256" key="3">
    <source>
        <dbReference type="ARBA" id="ARBA00022737"/>
    </source>
</evidence>
<dbReference type="EMBL" id="BRXU01000014">
    <property type="protein sequence ID" value="GLC55792.1"/>
    <property type="molecule type" value="Genomic_DNA"/>
</dbReference>
<feature type="compositionally biased region" description="Low complexity" evidence="6">
    <location>
        <begin position="910"/>
        <end position="922"/>
    </location>
</feature>
<feature type="region of interest" description="Disordered" evidence="6">
    <location>
        <begin position="686"/>
        <end position="710"/>
    </location>
</feature>
<feature type="compositionally biased region" description="Acidic residues" evidence="6">
    <location>
        <begin position="755"/>
        <end position="764"/>
    </location>
</feature>
<evidence type="ECO:0000313" key="8">
    <source>
        <dbReference type="Proteomes" id="UP001165080"/>
    </source>
</evidence>
<dbReference type="AlphaFoldDB" id="A0A9W6BQ86"/>
<feature type="region of interest" description="Disordered" evidence="6">
    <location>
        <begin position="730"/>
        <end position="785"/>
    </location>
</feature>
<comment type="subcellular location">
    <subcellularLocation>
        <location evidence="1">Cytoplasm</location>
        <location evidence="1">Cytoskeleton</location>
        <location evidence="1">Cilium axoneme</location>
    </subcellularLocation>
</comment>
<evidence type="ECO:0000313" key="7">
    <source>
        <dbReference type="EMBL" id="GLC55792.1"/>
    </source>
</evidence>
<dbReference type="FunFam" id="3.80.10.10:FF:002216">
    <property type="entry name" value="Predicted protein"/>
    <property type="match status" value="1"/>
</dbReference>
<keyword evidence="3" id="KW-0677">Repeat</keyword>
<evidence type="ECO:0000256" key="2">
    <source>
        <dbReference type="ARBA" id="ARBA00022614"/>
    </source>
</evidence>
<comment type="caution">
    <text evidence="7">The sequence shown here is derived from an EMBL/GenBank/DDBJ whole genome shotgun (WGS) entry which is preliminary data.</text>
</comment>
<dbReference type="InterPro" id="IPR050576">
    <property type="entry name" value="Cilia_flagella_integrity"/>
</dbReference>
<feature type="region of interest" description="Disordered" evidence="6">
    <location>
        <begin position="518"/>
        <end position="543"/>
    </location>
</feature>
<dbReference type="PROSITE" id="PS51450">
    <property type="entry name" value="LRR"/>
    <property type="match status" value="4"/>
</dbReference>
<feature type="region of interest" description="Disordered" evidence="6">
    <location>
        <begin position="297"/>
        <end position="352"/>
    </location>
</feature>
<accession>A0A9W6BQ86</accession>
<dbReference type="SMART" id="SM00365">
    <property type="entry name" value="LRR_SD22"/>
    <property type="match status" value="4"/>
</dbReference>
<feature type="compositionally biased region" description="Basic and acidic residues" evidence="6">
    <location>
        <begin position="976"/>
        <end position="986"/>
    </location>
</feature>
<evidence type="ECO:0000256" key="5">
    <source>
        <dbReference type="ARBA" id="ARBA00023273"/>
    </source>
</evidence>